<organism evidence="2 3">
    <name type="scientific">Pigmentiphaga soli</name>
    <dbReference type="NCBI Taxonomy" id="1007095"/>
    <lineage>
        <taxon>Bacteria</taxon>
        <taxon>Pseudomonadati</taxon>
        <taxon>Pseudomonadota</taxon>
        <taxon>Betaproteobacteria</taxon>
        <taxon>Burkholderiales</taxon>
        <taxon>Alcaligenaceae</taxon>
        <taxon>Pigmentiphaga</taxon>
    </lineage>
</organism>
<feature type="region of interest" description="Disordered" evidence="1">
    <location>
        <begin position="68"/>
        <end position="97"/>
    </location>
</feature>
<comment type="caution">
    <text evidence="2">The sequence shown here is derived from an EMBL/GenBank/DDBJ whole genome shotgun (WGS) entry which is preliminary data.</text>
</comment>
<dbReference type="Proteomes" id="UP001501671">
    <property type="component" value="Unassembled WGS sequence"/>
</dbReference>
<evidence type="ECO:0000256" key="1">
    <source>
        <dbReference type="SAM" id="MobiDB-lite"/>
    </source>
</evidence>
<dbReference type="RefSeq" id="WP_345245409.1">
    <property type="nucleotide sequence ID" value="NZ_BAABFO010000001.1"/>
</dbReference>
<proteinExistence type="predicted"/>
<gene>
    <name evidence="2" type="ORF">GCM10023144_02010</name>
</gene>
<reference evidence="3" key="1">
    <citation type="journal article" date="2019" name="Int. J. Syst. Evol. Microbiol.">
        <title>The Global Catalogue of Microorganisms (GCM) 10K type strain sequencing project: providing services to taxonomists for standard genome sequencing and annotation.</title>
        <authorList>
            <consortium name="The Broad Institute Genomics Platform"/>
            <consortium name="The Broad Institute Genome Sequencing Center for Infectious Disease"/>
            <person name="Wu L."/>
            <person name="Ma J."/>
        </authorList>
    </citation>
    <scope>NUCLEOTIDE SEQUENCE [LARGE SCALE GENOMIC DNA]</scope>
    <source>
        <strain evidence="3">JCM 17666</strain>
    </source>
</reference>
<name>A0ABP8GDA0_9BURK</name>
<sequence length="97" mass="11018">MSTDAKCHDVTYSQRRLADVDRQIVRLRRTEDVRLRQRATLLHLIAEAMAEFDISRSEVMAARRLVGEPGRRGRSSAFELDDALGLQDGSDDGHDQH</sequence>
<evidence type="ECO:0000313" key="2">
    <source>
        <dbReference type="EMBL" id="GAA4322214.1"/>
    </source>
</evidence>
<protein>
    <submittedName>
        <fullName evidence="2">Uncharacterized protein</fullName>
    </submittedName>
</protein>
<accession>A0ABP8GDA0</accession>
<dbReference type="EMBL" id="BAABFO010000001">
    <property type="protein sequence ID" value="GAA4322214.1"/>
    <property type="molecule type" value="Genomic_DNA"/>
</dbReference>
<keyword evidence="3" id="KW-1185">Reference proteome</keyword>
<evidence type="ECO:0000313" key="3">
    <source>
        <dbReference type="Proteomes" id="UP001501671"/>
    </source>
</evidence>